<accession>A0A9D4T7K7</accession>
<dbReference type="CDD" id="cd16449">
    <property type="entry name" value="RING-HC"/>
    <property type="match status" value="1"/>
</dbReference>
<dbReference type="Proteomes" id="UP000821837">
    <property type="component" value="Chromosome 10"/>
</dbReference>
<dbReference type="PROSITE" id="PS50145">
    <property type="entry name" value="ZF_TRAF"/>
    <property type="match status" value="1"/>
</dbReference>
<evidence type="ECO:0000259" key="5">
    <source>
        <dbReference type="PROSITE" id="PS50089"/>
    </source>
</evidence>
<evidence type="ECO:0000256" key="1">
    <source>
        <dbReference type="ARBA" id="ARBA00022723"/>
    </source>
</evidence>
<gene>
    <name evidence="7" type="ORF">HPB52_012897</name>
</gene>
<comment type="caution">
    <text evidence="7">The sequence shown here is derived from an EMBL/GenBank/DDBJ whole genome shotgun (WGS) entry which is preliminary data.</text>
</comment>
<proteinExistence type="predicted"/>
<dbReference type="GO" id="GO:0005164">
    <property type="term" value="F:tumor necrosis factor receptor binding"/>
    <property type="evidence" value="ECO:0007669"/>
    <property type="project" value="TreeGrafter"/>
</dbReference>
<evidence type="ECO:0000313" key="8">
    <source>
        <dbReference type="Proteomes" id="UP000821837"/>
    </source>
</evidence>
<dbReference type="SUPFAM" id="SSF58113">
    <property type="entry name" value="Apolipoprotein A-I"/>
    <property type="match status" value="1"/>
</dbReference>
<feature type="domain" description="RING-type" evidence="5">
    <location>
        <begin position="506"/>
        <end position="545"/>
    </location>
</feature>
<dbReference type="SUPFAM" id="SSF49599">
    <property type="entry name" value="TRAF domain-like"/>
    <property type="match status" value="3"/>
</dbReference>
<reference evidence="7" key="1">
    <citation type="journal article" date="2020" name="Cell">
        <title>Large-Scale Comparative Analyses of Tick Genomes Elucidate Their Genetic Diversity and Vector Capacities.</title>
        <authorList>
            <consortium name="Tick Genome and Microbiome Consortium (TIGMIC)"/>
            <person name="Jia N."/>
            <person name="Wang J."/>
            <person name="Shi W."/>
            <person name="Du L."/>
            <person name="Sun Y."/>
            <person name="Zhan W."/>
            <person name="Jiang J.F."/>
            <person name="Wang Q."/>
            <person name="Zhang B."/>
            <person name="Ji P."/>
            <person name="Bell-Sakyi L."/>
            <person name="Cui X.M."/>
            <person name="Yuan T.T."/>
            <person name="Jiang B.G."/>
            <person name="Yang W.F."/>
            <person name="Lam T.T."/>
            <person name="Chang Q.C."/>
            <person name="Ding S.J."/>
            <person name="Wang X.J."/>
            <person name="Zhu J.G."/>
            <person name="Ruan X.D."/>
            <person name="Zhao L."/>
            <person name="Wei J.T."/>
            <person name="Ye R.Z."/>
            <person name="Que T.C."/>
            <person name="Du C.H."/>
            <person name="Zhou Y.H."/>
            <person name="Cheng J.X."/>
            <person name="Dai P.F."/>
            <person name="Guo W.B."/>
            <person name="Han X.H."/>
            <person name="Huang E.J."/>
            <person name="Li L.F."/>
            <person name="Wei W."/>
            <person name="Gao Y.C."/>
            <person name="Liu J.Z."/>
            <person name="Shao H.Z."/>
            <person name="Wang X."/>
            <person name="Wang C.C."/>
            <person name="Yang T.C."/>
            <person name="Huo Q.B."/>
            <person name="Li W."/>
            <person name="Chen H.Y."/>
            <person name="Chen S.E."/>
            <person name="Zhou L.G."/>
            <person name="Ni X.B."/>
            <person name="Tian J.H."/>
            <person name="Sheng Y."/>
            <person name="Liu T."/>
            <person name="Pan Y.S."/>
            <person name="Xia L.Y."/>
            <person name="Li J."/>
            <person name="Zhao F."/>
            <person name="Cao W.C."/>
        </authorList>
    </citation>
    <scope>NUCLEOTIDE SEQUENCE</scope>
    <source>
        <strain evidence="7">Rsan-2018</strain>
    </source>
</reference>
<organism evidence="7 8">
    <name type="scientific">Rhipicephalus sanguineus</name>
    <name type="common">Brown dog tick</name>
    <name type="synonym">Ixodes sanguineus</name>
    <dbReference type="NCBI Taxonomy" id="34632"/>
    <lineage>
        <taxon>Eukaryota</taxon>
        <taxon>Metazoa</taxon>
        <taxon>Ecdysozoa</taxon>
        <taxon>Arthropoda</taxon>
        <taxon>Chelicerata</taxon>
        <taxon>Arachnida</taxon>
        <taxon>Acari</taxon>
        <taxon>Parasitiformes</taxon>
        <taxon>Ixodida</taxon>
        <taxon>Ixodoidea</taxon>
        <taxon>Ixodidae</taxon>
        <taxon>Rhipicephalinae</taxon>
        <taxon>Rhipicephalus</taxon>
        <taxon>Rhipicephalus</taxon>
    </lineage>
</organism>
<dbReference type="InterPro" id="IPR013083">
    <property type="entry name" value="Znf_RING/FYVE/PHD"/>
</dbReference>
<feature type="zinc finger region" description="TRAF-type" evidence="4">
    <location>
        <begin position="898"/>
        <end position="930"/>
    </location>
</feature>
<protein>
    <submittedName>
        <fullName evidence="7">Uncharacterized protein</fullName>
    </submittedName>
</protein>
<dbReference type="PROSITE" id="PS50089">
    <property type="entry name" value="ZF_RING_2"/>
    <property type="match status" value="3"/>
</dbReference>
<keyword evidence="8" id="KW-1185">Reference proteome</keyword>
<dbReference type="AlphaFoldDB" id="A0A9D4T7K7"/>
<reference evidence="7" key="2">
    <citation type="submission" date="2021-09" db="EMBL/GenBank/DDBJ databases">
        <authorList>
            <person name="Jia N."/>
            <person name="Wang J."/>
            <person name="Shi W."/>
            <person name="Du L."/>
            <person name="Sun Y."/>
            <person name="Zhan W."/>
            <person name="Jiang J."/>
            <person name="Wang Q."/>
            <person name="Zhang B."/>
            <person name="Ji P."/>
            <person name="Sakyi L.B."/>
            <person name="Cui X."/>
            <person name="Yuan T."/>
            <person name="Jiang B."/>
            <person name="Yang W."/>
            <person name="Lam T.T.-Y."/>
            <person name="Chang Q."/>
            <person name="Ding S."/>
            <person name="Wang X."/>
            <person name="Zhu J."/>
            <person name="Ruan X."/>
            <person name="Zhao L."/>
            <person name="Wei J."/>
            <person name="Que T."/>
            <person name="Du C."/>
            <person name="Cheng J."/>
            <person name="Dai P."/>
            <person name="Han X."/>
            <person name="Huang E."/>
            <person name="Gao Y."/>
            <person name="Liu J."/>
            <person name="Shao H."/>
            <person name="Ye R."/>
            <person name="Li L."/>
            <person name="Wei W."/>
            <person name="Wang X."/>
            <person name="Wang C."/>
            <person name="Huo Q."/>
            <person name="Li W."/>
            <person name="Guo W."/>
            <person name="Chen H."/>
            <person name="Chen S."/>
            <person name="Zhou L."/>
            <person name="Zhou L."/>
            <person name="Ni X."/>
            <person name="Tian J."/>
            <person name="Zhou Y."/>
            <person name="Sheng Y."/>
            <person name="Liu T."/>
            <person name="Pan Y."/>
            <person name="Xia L."/>
            <person name="Li J."/>
            <person name="Zhao F."/>
            <person name="Cao W."/>
        </authorList>
    </citation>
    <scope>NUCLEOTIDE SEQUENCE</scope>
    <source>
        <strain evidence="7">Rsan-2018</strain>
        <tissue evidence="7">Larvae</tissue>
    </source>
</reference>
<dbReference type="SMART" id="SM00184">
    <property type="entry name" value="RING"/>
    <property type="match status" value="3"/>
</dbReference>
<feature type="domain" description="RING-type" evidence="5">
    <location>
        <begin position="38"/>
        <end position="77"/>
    </location>
</feature>
<dbReference type="SUPFAM" id="SSF57850">
    <property type="entry name" value="RING/U-box"/>
    <property type="match status" value="2"/>
</dbReference>
<dbReference type="GO" id="GO:0008270">
    <property type="term" value="F:zinc ion binding"/>
    <property type="evidence" value="ECO:0007669"/>
    <property type="project" value="UniProtKB-KW"/>
</dbReference>
<evidence type="ECO:0000256" key="3">
    <source>
        <dbReference type="ARBA" id="ARBA00022833"/>
    </source>
</evidence>
<dbReference type="PANTHER" id="PTHR10131">
    <property type="entry name" value="TNF RECEPTOR ASSOCIATED FACTOR"/>
    <property type="match status" value="1"/>
</dbReference>
<evidence type="ECO:0000256" key="2">
    <source>
        <dbReference type="ARBA" id="ARBA00022771"/>
    </source>
</evidence>
<name>A0A9D4T7K7_RHISA</name>
<dbReference type="InterPro" id="IPR001841">
    <property type="entry name" value="Znf_RING"/>
</dbReference>
<keyword evidence="3 4" id="KW-0862">Zinc</keyword>
<dbReference type="PANTHER" id="PTHR10131:SF138">
    <property type="entry name" value="RE66324P"/>
    <property type="match status" value="1"/>
</dbReference>
<feature type="domain" description="RING-type" evidence="5">
    <location>
        <begin position="813"/>
        <end position="853"/>
    </location>
</feature>
<dbReference type="VEuPathDB" id="VectorBase:RSAN_037245"/>
<feature type="domain" description="TRAF-type" evidence="6">
    <location>
        <begin position="898"/>
        <end position="930"/>
    </location>
</feature>
<dbReference type="GO" id="GO:0009898">
    <property type="term" value="C:cytoplasmic side of plasma membrane"/>
    <property type="evidence" value="ECO:0007669"/>
    <property type="project" value="TreeGrafter"/>
</dbReference>
<dbReference type="Gene3D" id="3.30.40.10">
    <property type="entry name" value="Zinc/RING finger domain, C3HC4 (zinc finger)"/>
    <property type="match status" value="4"/>
</dbReference>
<dbReference type="InterPro" id="IPR001293">
    <property type="entry name" value="Znf_TRAF"/>
</dbReference>
<evidence type="ECO:0000256" key="4">
    <source>
        <dbReference type="PROSITE-ProRule" id="PRU00207"/>
    </source>
</evidence>
<keyword evidence="2 4" id="KW-0863">Zinc-finger</keyword>
<evidence type="ECO:0000259" key="6">
    <source>
        <dbReference type="PROSITE" id="PS50145"/>
    </source>
</evidence>
<dbReference type="VEuPathDB" id="VectorBase:RSAN_027625"/>
<dbReference type="GO" id="GO:0043122">
    <property type="term" value="P:regulation of canonical NF-kappaB signal transduction"/>
    <property type="evidence" value="ECO:0007669"/>
    <property type="project" value="TreeGrafter"/>
</dbReference>
<keyword evidence="1 4" id="KW-0479">Metal-binding</keyword>
<sequence length="983" mass="108628">MPDRGGRQSLHRLCDSVSGANWRPTRFEDEFTLNRYACCACHVIPSTTVLLPCSHTLCEHCLTGCVVEGGGSVCPLDAQPFCEDECQKLKLPGRNKRNLKAHCWNEADGCQFVGTIEAVLLHFDRECAFHALQCPRCEQRILRTGIAAHYVAGCSQNASCASGAQKSRQDGPSTSCDTSVIVDQFCTLQRQMNEVSARSQDISRAVSGFENTLQRGMESIEANICTMVTRQLNAGVEELKASNIEPCSDNLSSLQSQMNELVEQSRQRDASQIQEIGRVLRDSQIEVKEDLKVHLQKIVPVLEVSVTEVKENVKTQLKELVHVVRDSGCGLKEHVSRVEANLSSRLTDQQQSLQGALDSLKPNHESSEGEGSLAAAASGEEIPWCIKQDVFINESLNTLELLRQQIYRRDKEPWVSEILERGQAQRRPHLRTTLSAVTRFLQRTVVAPPGLPLCEFIESSVSSAVVVTMSDRRERQALHRLCDSVDGANWRPTLFVDELTLSRYACCVCHVVPSITVVLPCSHALCEQCVMGCVDENGGSVCPLDAEPFCEDECQRSQLPPRKKQHLKAHCWNEADGCEFVGTVEAVLLHFDRECAFHSLQCPRCERRIRRTDIAAHYVAGCSQHASSSSGAQQSRQDGSSTSCATSVILEQFSALQRQMNEVLEACRASDSARSQDISRAVSGFENSLQRGMESIEANICTMVARQLNAGLEELRASNPCSDHLSSLQSQMNELLEQSRQRDASQIQKIDRVLRDSQVEVKEEVKVQLQEIVPVVRASESELKENVKTQLTELVHVVRDSGCELKEHTTRVCSLCGVVPHNIAVLPCTHFLCDSCLNGCADAEGFHVCPLDKSSFQVESEVSWITFHQKHMELLLVSCWNAKYGCDFTGPAGELLEHFEKHCSFHAIACSRCPDTVLRKDLPRHYEGGCNGVATLPPADAGDVSATNEGTPPAGESRGRDLVIENSCHDMLTSIQGCVNELA</sequence>
<dbReference type="EMBL" id="JABSTV010001246">
    <property type="protein sequence ID" value="KAH7976378.1"/>
    <property type="molecule type" value="Genomic_DNA"/>
</dbReference>
<evidence type="ECO:0000313" key="7">
    <source>
        <dbReference type="EMBL" id="KAH7976378.1"/>
    </source>
</evidence>
<dbReference type="InterPro" id="IPR017907">
    <property type="entry name" value="Znf_RING_CS"/>
</dbReference>
<dbReference type="PROSITE" id="PS00518">
    <property type="entry name" value="ZF_RING_1"/>
    <property type="match status" value="3"/>
</dbReference>